<organism evidence="3 4">
    <name type="scientific">Papaver nudicaule</name>
    <name type="common">Iceland poppy</name>
    <dbReference type="NCBI Taxonomy" id="74823"/>
    <lineage>
        <taxon>Eukaryota</taxon>
        <taxon>Viridiplantae</taxon>
        <taxon>Streptophyta</taxon>
        <taxon>Embryophyta</taxon>
        <taxon>Tracheophyta</taxon>
        <taxon>Spermatophyta</taxon>
        <taxon>Magnoliopsida</taxon>
        <taxon>Ranunculales</taxon>
        <taxon>Papaveraceae</taxon>
        <taxon>Papaveroideae</taxon>
        <taxon>Papaver</taxon>
    </lineage>
</organism>
<dbReference type="AlphaFoldDB" id="A0AA41V4V8"/>
<dbReference type="Proteomes" id="UP001177140">
    <property type="component" value="Unassembled WGS sequence"/>
</dbReference>
<dbReference type="InterPro" id="IPR012337">
    <property type="entry name" value="RNaseH-like_sf"/>
</dbReference>
<proteinExistence type="predicted"/>
<comment type="caution">
    <text evidence="3">The sequence shown here is derived from an EMBL/GenBank/DDBJ whole genome shotgun (WGS) entry which is preliminary data.</text>
</comment>
<evidence type="ECO:0000313" key="3">
    <source>
        <dbReference type="EMBL" id="MCL7024813.1"/>
    </source>
</evidence>
<dbReference type="GO" id="GO:0046983">
    <property type="term" value="F:protein dimerization activity"/>
    <property type="evidence" value="ECO:0007669"/>
    <property type="project" value="InterPro"/>
</dbReference>
<feature type="compositionally biased region" description="Basic and acidic residues" evidence="1">
    <location>
        <begin position="332"/>
        <end position="348"/>
    </location>
</feature>
<feature type="non-terminal residue" evidence="3">
    <location>
        <position position="1"/>
    </location>
</feature>
<dbReference type="PANTHER" id="PTHR32166">
    <property type="entry name" value="OSJNBA0013A04.12 PROTEIN"/>
    <property type="match status" value="1"/>
</dbReference>
<dbReference type="PANTHER" id="PTHR32166:SF74">
    <property type="entry name" value="OS05G0256350 PROTEIN"/>
    <property type="match status" value="1"/>
</dbReference>
<name>A0AA41V4V8_PAPNU</name>
<dbReference type="Pfam" id="PF05699">
    <property type="entry name" value="Dimer_Tnp_hAT"/>
    <property type="match status" value="1"/>
</dbReference>
<feature type="region of interest" description="Disordered" evidence="1">
    <location>
        <begin position="307"/>
        <end position="355"/>
    </location>
</feature>
<accession>A0AA41V4V8</accession>
<feature type="domain" description="HAT C-terminal dimerisation" evidence="2">
    <location>
        <begin position="167"/>
        <end position="239"/>
    </location>
</feature>
<protein>
    <recommendedName>
        <fullName evidence="2">HAT C-terminal dimerisation domain-containing protein</fullName>
    </recommendedName>
</protein>
<evidence type="ECO:0000313" key="4">
    <source>
        <dbReference type="Proteomes" id="UP001177140"/>
    </source>
</evidence>
<gene>
    <name evidence="3" type="ORF">MKW94_018238</name>
</gene>
<keyword evidence="4" id="KW-1185">Reference proteome</keyword>
<dbReference type="EMBL" id="JAJJMA010038393">
    <property type="protein sequence ID" value="MCL7024813.1"/>
    <property type="molecule type" value="Genomic_DNA"/>
</dbReference>
<evidence type="ECO:0000259" key="2">
    <source>
        <dbReference type="Pfam" id="PF05699"/>
    </source>
</evidence>
<dbReference type="SUPFAM" id="SSF53098">
    <property type="entry name" value="Ribonuclease H-like"/>
    <property type="match status" value="1"/>
</dbReference>
<sequence>MFVNDKWVKSRFATELVGKNVLTIVTSLTFWEDVEYACKLLKPLVKVVRLVDIEFRPTMPYFYESMRIARDQLRMTFSEDKRWKRMFNHPLHCAAYYLNPSIFYKIPPYEMDSDPKYVEIKRGLHDAMEKLIHNEADLDAAKRELRLYSDHVGILGSPSCIRARDRDQPHEWWITYGGMNVPHLAKFAIRVLSLTSSSSPCERNWSMFQNVTFIFQLHSKKRNRITQQKLNDSVFIQYNKNLQRRYNEIQEYQEDGNARDPIFLDERDESDEWLDLQNLEDLARDGNYVAMEESQEIAAEENVPVGRRGAREGNFPTDSEIDAYDTDQLLMDTERGFIRDESGERTLDDDIYNED</sequence>
<reference evidence="3" key="1">
    <citation type="submission" date="2022-03" db="EMBL/GenBank/DDBJ databases">
        <title>A functionally conserved STORR gene fusion in Papaver species that diverged 16.8 million years ago.</title>
        <authorList>
            <person name="Catania T."/>
        </authorList>
    </citation>
    <scope>NUCLEOTIDE SEQUENCE</scope>
    <source>
        <strain evidence="3">S-191538</strain>
    </source>
</reference>
<dbReference type="InterPro" id="IPR008906">
    <property type="entry name" value="HATC_C_dom"/>
</dbReference>
<evidence type="ECO:0000256" key="1">
    <source>
        <dbReference type="SAM" id="MobiDB-lite"/>
    </source>
</evidence>